<evidence type="ECO:0000313" key="1">
    <source>
        <dbReference type="EMBL" id="KAJ0177643.1"/>
    </source>
</evidence>
<dbReference type="Proteomes" id="UP000824533">
    <property type="component" value="Linkage Group LG11"/>
</dbReference>
<protein>
    <submittedName>
        <fullName evidence="1">Uncharacterized protein</fullName>
    </submittedName>
</protein>
<evidence type="ECO:0000313" key="2">
    <source>
        <dbReference type="Proteomes" id="UP000824533"/>
    </source>
</evidence>
<reference evidence="1 2" key="1">
    <citation type="journal article" date="2021" name="Front. Genet.">
        <title>Chromosome-Level Genome Assembly Reveals Significant Gene Expansion in the Toll and IMD Signaling Pathways of Dendrolimus kikuchii.</title>
        <authorList>
            <person name="Zhou J."/>
            <person name="Wu P."/>
            <person name="Xiong Z."/>
            <person name="Liu N."/>
            <person name="Zhao N."/>
            <person name="Ji M."/>
            <person name="Qiu Y."/>
            <person name="Yang B."/>
        </authorList>
    </citation>
    <scope>NUCLEOTIDE SEQUENCE [LARGE SCALE GENOMIC DNA]</scope>
    <source>
        <strain evidence="1">Ann1</strain>
    </source>
</reference>
<organism evidence="1 2">
    <name type="scientific">Dendrolimus kikuchii</name>
    <dbReference type="NCBI Taxonomy" id="765133"/>
    <lineage>
        <taxon>Eukaryota</taxon>
        <taxon>Metazoa</taxon>
        <taxon>Ecdysozoa</taxon>
        <taxon>Arthropoda</taxon>
        <taxon>Hexapoda</taxon>
        <taxon>Insecta</taxon>
        <taxon>Pterygota</taxon>
        <taxon>Neoptera</taxon>
        <taxon>Endopterygota</taxon>
        <taxon>Lepidoptera</taxon>
        <taxon>Glossata</taxon>
        <taxon>Ditrysia</taxon>
        <taxon>Bombycoidea</taxon>
        <taxon>Lasiocampidae</taxon>
        <taxon>Dendrolimus</taxon>
    </lineage>
</organism>
<comment type="caution">
    <text evidence="1">The sequence shown here is derived from an EMBL/GenBank/DDBJ whole genome shotgun (WGS) entry which is preliminary data.</text>
</comment>
<name>A0ACC1D246_9NEOP</name>
<accession>A0ACC1D246</accession>
<sequence length="760" mass="85511">MNKKKFFSLTCVLGIVSCFSRVNCCCALGWNLLPKSFPPVCPLSSTTTNVEKDFFETHCVESTKDEDLIPPELVSECLRSGRELCRAAKKRGNQLVRIGINLEPYVLSMFHFFNSNVPDDLQKASDRSNELLTATKLLQINLCSESDVTPNTFMSFLENQVIHVNDPGFCVRPSISCPKSKYRSIDGSCNNLEHPQWGQRGAPFTRIAAPRYADGIYAMPVAKNGGPLPNPRVISTQLFKDRTVPSRVMTYLNMQWGQLVTHDLLFQNTPATDEGGIQCCIGNGLDVLPAELLHDKCIPISIPDDDPFYKHHGVKCMNFVRSITTTKDDCSLGPAQQTNTVTSFLDGSPVYGSDKKIASQLRLKSGGKLKKEYRKGSTKGYLPSVEDKAAVCDLRNLSEPCYLAGDRRINQNPTLAMLQTLLLREHNRVADILSNLNPFWSDEMIYQEARRIVVAVIQHITYQEWLPLNFGESYLRYYRITPSGLYSRDYNENVNPGVINSFGAGALRFLHTIVPDTIMMCPGNYKTTHLHKLSENFFNPSLLESTPQAFDDIVRGALAHSASSADPYMSGELTNLLFKSTGQWGLDLTAMDIQRGRDHGLASYNDYREVCGLRRAKTFKDLAGEINQDRINTLAYLYESVDDIDLIVGGAMEREVPGSIFGHTFHSIIAEQFYRTRIGDRFFYDHGEMAHSFTPDQLKELKKASMARLICDNTEAVDYVQRKAFELETSSNPKYRCDEYDAIPYVDLTAWKTPESDLLD</sequence>
<gene>
    <name evidence="1" type="ORF">K1T71_006516</name>
</gene>
<keyword evidence="2" id="KW-1185">Reference proteome</keyword>
<dbReference type="EMBL" id="CM034397">
    <property type="protein sequence ID" value="KAJ0177643.1"/>
    <property type="molecule type" value="Genomic_DNA"/>
</dbReference>
<proteinExistence type="predicted"/>